<gene>
    <name evidence="1" type="ORF">BJ322DRAFT_1036034</name>
</gene>
<evidence type="ECO:0000313" key="2">
    <source>
        <dbReference type="Proteomes" id="UP000736335"/>
    </source>
</evidence>
<sequence length="182" mass="20617">MHRRCAIHGNLRTLKKMPNSLQDLSIVFICESVVPMVLRGPERYQGSVDRTQLPSPHYCFPFPRSVRRVHRPGADVMIRWRPATGLNVRTPLSRHLPANVAQELVTVPDIEVSDLRNAVIFDSFLLPDPDGPDPHRKLLPSLRELYLRYTAPVVHDNRGPWPTEPTAVVTSQKEGTHICPQA</sequence>
<dbReference type="AlphaFoldDB" id="A0A9P6HM89"/>
<organism evidence="1 2">
    <name type="scientific">Thelephora terrestris</name>
    <dbReference type="NCBI Taxonomy" id="56493"/>
    <lineage>
        <taxon>Eukaryota</taxon>
        <taxon>Fungi</taxon>
        <taxon>Dikarya</taxon>
        <taxon>Basidiomycota</taxon>
        <taxon>Agaricomycotina</taxon>
        <taxon>Agaricomycetes</taxon>
        <taxon>Thelephorales</taxon>
        <taxon>Thelephoraceae</taxon>
        <taxon>Thelephora</taxon>
    </lineage>
</organism>
<dbReference type="EMBL" id="WIUZ02000002">
    <property type="protein sequence ID" value="KAF9790375.1"/>
    <property type="molecule type" value="Genomic_DNA"/>
</dbReference>
<keyword evidence="2" id="KW-1185">Reference proteome</keyword>
<reference evidence="1" key="2">
    <citation type="submission" date="2020-11" db="EMBL/GenBank/DDBJ databases">
        <authorList>
            <consortium name="DOE Joint Genome Institute"/>
            <person name="Kuo A."/>
            <person name="Miyauchi S."/>
            <person name="Kiss E."/>
            <person name="Drula E."/>
            <person name="Kohler A."/>
            <person name="Sanchez-Garcia M."/>
            <person name="Andreopoulos B."/>
            <person name="Barry K.W."/>
            <person name="Bonito G."/>
            <person name="Buee M."/>
            <person name="Carver A."/>
            <person name="Chen C."/>
            <person name="Cichocki N."/>
            <person name="Clum A."/>
            <person name="Culley D."/>
            <person name="Crous P.W."/>
            <person name="Fauchery L."/>
            <person name="Girlanda M."/>
            <person name="Hayes R."/>
            <person name="Keri Z."/>
            <person name="Labutti K."/>
            <person name="Lipzen A."/>
            <person name="Lombard V."/>
            <person name="Magnuson J."/>
            <person name="Maillard F."/>
            <person name="Morin E."/>
            <person name="Murat C."/>
            <person name="Nolan M."/>
            <person name="Ohm R."/>
            <person name="Pangilinan J."/>
            <person name="Pereira M."/>
            <person name="Perotto S."/>
            <person name="Peter M."/>
            <person name="Riley R."/>
            <person name="Sitrit Y."/>
            <person name="Stielow B."/>
            <person name="Szollosi G."/>
            <person name="Zifcakova L."/>
            <person name="Stursova M."/>
            <person name="Spatafora J.W."/>
            <person name="Tedersoo L."/>
            <person name="Vaario L.-M."/>
            <person name="Yamada A."/>
            <person name="Yan M."/>
            <person name="Wang P."/>
            <person name="Xu J."/>
            <person name="Bruns T."/>
            <person name="Baldrian P."/>
            <person name="Vilgalys R."/>
            <person name="Henrissat B."/>
            <person name="Grigoriev I.V."/>
            <person name="Hibbett D."/>
            <person name="Nagy L.G."/>
            <person name="Martin F.M."/>
        </authorList>
    </citation>
    <scope>NUCLEOTIDE SEQUENCE</scope>
    <source>
        <strain evidence="1">UH-Tt-Lm1</strain>
    </source>
</reference>
<name>A0A9P6HM89_9AGAM</name>
<evidence type="ECO:0000313" key="1">
    <source>
        <dbReference type="EMBL" id="KAF9790375.1"/>
    </source>
</evidence>
<reference evidence="1" key="1">
    <citation type="journal article" date="2020" name="Nat. Commun.">
        <title>Large-scale genome sequencing of mycorrhizal fungi provides insights into the early evolution of symbiotic traits.</title>
        <authorList>
            <person name="Miyauchi S."/>
            <person name="Kiss E."/>
            <person name="Kuo A."/>
            <person name="Drula E."/>
            <person name="Kohler A."/>
            <person name="Sanchez-Garcia M."/>
            <person name="Morin E."/>
            <person name="Andreopoulos B."/>
            <person name="Barry K.W."/>
            <person name="Bonito G."/>
            <person name="Buee M."/>
            <person name="Carver A."/>
            <person name="Chen C."/>
            <person name="Cichocki N."/>
            <person name="Clum A."/>
            <person name="Culley D."/>
            <person name="Crous P.W."/>
            <person name="Fauchery L."/>
            <person name="Girlanda M."/>
            <person name="Hayes R.D."/>
            <person name="Keri Z."/>
            <person name="LaButti K."/>
            <person name="Lipzen A."/>
            <person name="Lombard V."/>
            <person name="Magnuson J."/>
            <person name="Maillard F."/>
            <person name="Murat C."/>
            <person name="Nolan M."/>
            <person name="Ohm R.A."/>
            <person name="Pangilinan J."/>
            <person name="Pereira M.F."/>
            <person name="Perotto S."/>
            <person name="Peter M."/>
            <person name="Pfister S."/>
            <person name="Riley R."/>
            <person name="Sitrit Y."/>
            <person name="Stielow J.B."/>
            <person name="Szollosi G."/>
            <person name="Zifcakova L."/>
            <person name="Stursova M."/>
            <person name="Spatafora J.W."/>
            <person name="Tedersoo L."/>
            <person name="Vaario L.M."/>
            <person name="Yamada A."/>
            <person name="Yan M."/>
            <person name="Wang P."/>
            <person name="Xu J."/>
            <person name="Bruns T."/>
            <person name="Baldrian P."/>
            <person name="Vilgalys R."/>
            <person name="Dunand C."/>
            <person name="Henrissat B."/>
            <person name="Grigoriev I.V."/>
            <person name="Hibbett D."/>
            <person name="Nagy L.G."/>
            <person name="Martin F.M."/>
        </authorList>
    </citation>
    <scope>NUCLEOTIDE SEQUENCE</scope>
    <source>
        <strain evidence="1">UH-Tt-Lm1</strain>
    </source>
</reference>
<comment type="caution">
    <text evidence="1">The sequence shown here is derived from an EMBL/GenBank/DDBJ whole genome shotgun (WGS) entry which is preliminary data.</text>
</comment>
<proteinExistence type="predicted"/>
<protein>
    <submittedName>
        <fullName evidence="1">Uncharacterized protein</fullName>
    </submittedName>
</protein>
<accession>A0A9P6HM89</accession>
<dbReference type="Proteomes" id="UP000736335">
    <property type="component" value="Unassembled WGS sequence"/>
</dbReference>